<proteinExistence type="predicted"/>
<dbReference type="Proteomes" id="UP000812287">
    <property type="component" value="Unassembled WGS sequence"/>
</dbReference>
<organism evidence="1 2">
    <name type="scientific">Guyanagaster necrorhizus</name>
    <dbReference type="NCBI Taxonomy" id="856835"/>
    <lineage>
        <taxon>Eukaryota</taxon>
        <taxon>Fungi</taxon>
        <taxon>Dikarya</taxon>
        <taxon>Basidiomycota</taxon>
        <taxon>Agaricomycotina</taxon>
        <taxon>Agaricomycetes</taxon>
        <taxon>Agaricomycetidae</taxon>
        <taxon>Agaricales</taxon>
        <taxon>Marasmiineae</taxon>
        <taxon>Physalacriaceae</taxon>
        <taxon>Guyanagaster</taxon>
    </lineage>
</organism>
<comment type="caution">
    <text evidence="1">The sequence shown here is derived from an EMBL/GenBank/DDBJ whole genome shotgun (WGS) entry which is preliminary data.</text>
</comment>
<name>A0A9P7VF75_9AGAR</name>
<dbReference type="GeneID" id="66109928"/>
<reference evidence="1" key="1">
    <citation type="submission" date="2020-11" db="EMBL/GenBank/DDBJ databases">
        <title>Adaptations for nitrogen fixation in a non-lichenized fungal sporocarp promotes dispersal by wood-feeding termites.</title>
        <authorList>
            <consortium name="DOE Joint Genome Institute"/>
            <person name="Koch R.A."/>
            <person name="Yoon G."/>
            <person name="Arayal U."/>
            <person name="Lail K."/>
            <person name="Amirebrahimi M."/>
            <person name="Labutti K."/>
            <person name="Lipzen A."/>
            <person name="Riley R."/>
            <person name="Barry K."/>
            <person name="Henrissat B."/>
            <person name="Grigoriev I.V."/>
            <person name="Herr J.R."/>
            <person name="Aime M.C."/>
        </authorList>
    </citation>
    <scope>NUCLEOTIDE SEQUENCE</scope>
    <source>
        <strain evidence="1">MCA 3950</strain>
    </source>
</reference>
<dbReference type="RefSeq" id="XP_043032972.1">
    <property type="nucleotide sequence ID" value="XM_043187631.1"/>
</dbReference>
<evidence type="ECO:0000313" key="1">
    <source>
        <dbReference type="EMBL" id="KAG7439472.1"/>
    </source>
</evidence>
<dbReference type="EMBL" id="MU250593">
    <property type="protein sequence ID" value="KAG7439472.1"/>
    <property type="molecule type" value="Genomic_DNA"/>
</dbReference>
<accession>A0A9P7VF75</accession>
<protein>
    <submittedName>
        <fullName evidence="1">Uncharacterized protein</fullName>
    </submittedName>
</protein>
<dbReference type="AlphaFoldDB" id="A0A9P7VF75"/>
<sequence>MIFCLIILAAIIVKGTIPFVIVYSDYAYCIFHTSTMDLLPIHRNLSSYSCFKNI</sequence>
<keyword evidence="2" id="KW-1185">Reference proteome</keyword>
<gene>
    <name evidence="1" type="ORF">BT62DRAFT_938975</name>
</gene>
<evidence type="ECO:0000313" key="2">
    <source>
        <dbReference type="Proteomes" id="UP000812287"/>
    </source>
</evidence>